<gene>
    <name evidence="1" type="ORF">IX84_28230</name>
</gene>
<keyword evidence="2" id="KW-1185">Reference proteome</keyword>
<dbReference type="InterPro" id="IPR025348">
    <property type="entry name" value="DUF4252"/>
</dbReference>
<accession>A0A098RZ39</accession>
<dbReference type="Pfam" id="PF14060">
    <property type="entry name" value="DUF4252"/>
    <property type="match status" value="1"/>
</dbReference>
<dbReference type="AlphaFoldDB" id="A0A098RZ39"/>
<evidence type="ECO:0000313" key="2">
    <source>
        <dbReference type="Proteomes" id="UP000029736"/>
    </source>
</evidence>
<name>A0A098RZ39_9BACT</name>
<comment type="caution">
    <text evidence="1">The sequence shown here is derived from an EMBL/GenBank/DDBJ whole genome shotgun (WGS) entry which is preliminary data.</text>
</comment>
<dbReference type="Proteomes" id="UP000029736">
    <property type="component" value="Unassembled WGS sequence"/>
</dbReference>
<dbReference type="EMBL" id="JPOS01000090">
    <property type="protein sequence ID" value="KGE85384.1"/>
    <property type="molecule type" value="Genomic_DNA"/>
</dbReference>
<sequence length="174" mass="20328">MRDFILLCLLALIPVFGMSQTHFISEFYDQYKDQDQVSHIDIQGWLLKLKINAEEAEGAEKIIDKITQLRILTMDDGNLVTPKEYQKLLKNMRKNGFEELFRVREGHEDVGLYIREENKKVTNVLLTVHGQDNFILLSLEGLLKFSDLNDLHLDIEGMEHFENLPDKKEDIPRV</sequence>
<dbReference type="STRING" id="1524460.IX84_28230"/>
<evidence type="ECO:0000313" key="1">
    <source>
        <dbReference type="EMBL" id="KGE85384.1"/>
    </source>
</evidence>
<dbReference type="OrthoDB" id="705638at2"/>
<dbReference type="RefSeq" id="WP_044228553.1">
    <property type="nucleotide sequence ID" value="NZ_CAKZLC010000221.1"/>
</dbReference>
<protein>
    <recommendedName>
        <fullName evidence="3">DUF4252 domain-containing protein</fullName>
    </recommendedName>
</protein>
<evidence type="ECO:0008006" key="3">
    <source>
        <dbReference type="Google" id="ProtNLM"/>
    </source>
</evidence>
<organism evidence="1 2">
    <name type="scientific">Phaeodactylibacter xiamenensis</name>
    <dbReference type="NCBI Taxonomy" id="1524460"/>
    <lineage>
        <taxon>Bacteria</taxon>
        <taxon>Pseudomonadati</taxon>
        <taxon>Bacteroidota</taxon>
        <taxon>Saprospiria</taxon>
        <taxon>Saprospirales</taxon>
        <taxon>Haliscomenobacteraceae</taxon>
        <taxon>Phaeodactylibacter</taxon>
    </lineage>
</organism>
<proteinExistence type="predicted"/>
<reference evidence="1 2" key="1">
    <citation type="journal article" date="2014" name="Int. J. Syst. Evol. Microbiol.">
        <title>Phaeodactylibacter xiamenensis gen. nov., sp. nov., a member of the family Saprospiraceae isolated from the marine alga Phaeodactylum tricornutum.</title>
        <authorList>
            <person name="Chen Z.Jr."/>
            <person name="Lei X."/>
            <person name="Lai Q."/>
            <person name="Li Y."/>
            <person name="Zhang B."/>
            <person name="Zhang J."/>
            <person name="Zhang H."/>
            <person name="Yang L."/>
            <person name="Zheng W."/>
            <person name="Tian Y."/>
            <person name="Yu Z."/>
            <person name="Xu H.Jr."/>
            <person name="Zheng T."/>
        </authorList>
    </citation>
    <scope>NUCLEOTIDE SEQUENCE [LARGE SCALE GENOMIC DNA]</scope>
    <source>
        <strain evidence="1 2">KD52</strain>
    </source>
</reference>